<dbReference type="SMART" id="SM00631">
    <property type="entry name" value="Zn_pept"/>
    <property type="match status" value="1"/>
</dbReference>
<proteinExistence type="inferred from homology"/>
<evidence type="ECO:0000256" key="1">
    <source>
        <dbReference type="ARBA" id="ARBA00001947"/>
    </source>
</evidence>
<evidence type="ECO:0000313" key="6">
    <source>
        <dbReference type="EMBL" id="CAG9163747.1"/>
    </source>
</evidence>
<comment type="cofactor">
    <cofactor evidence="1">
        <name>Zn(2+)</name>
        <dbReference type="ChEBI" id="CHEBI:29105"/>
    </cofactor>
</comment>
<evidence type="ECO:0000313" key="7">
    <source>
        <dbReference type="Proteomes" id="UP000706525"/>
    </source>
</evidence>
<evidence type="ECO:0000256" key="2">
    <source>
        <dbReference type="ARBA" id="ARBA00005988"/>
    </source>
</evidence>
<accession>A0ABN7XVN2</accession>
<dbReference type="InterPro" id="IPR000834">
    <property type="entry name" value="Peptidase_M14"/>
</dbReference>
<protein>
    <recommendedName>
        <fullName evidence="5">Peptidase M14 domain-containing protein</fullName>
    </recommendedName>
</protein>
<reference evidence="6 7" key="1">
    <citation type="submission" date="2021-08" db="EMBL/GenBank/DDBJ databases">
        <authorList>
            <person name="Peeters C."/>
        </authorList>
    </citation>
    <scope>NUCLEOTIDE SEQUENCE [LARGE SCALE GENOMIC DNA]</scope>
    <source>
        <strain evidence="6 7">LMG 32289</strain>
    </source>
</reference>
<dbReference type="PROSITE" id="PS52035">
    <property type="entry name" value="PEPTIDASE_M14"/>
    <property type="match status" value="1"/>
</dbReference>
<feature type="region of interest" description="Disordered" evidence="4">
    <location>
        <begin position="99"/>
        <end position="119"/>
    </location>
</feature>
<dbReference type="Gene3D" id="3.40.630.10">
    <property type="entry name" value="Zn peptidases"/>
    <property type="match status" value="1"/>
</dbReference>
<dbReference type="SUPFAM" id="SSF53187">
    <property type="entry name" value="Zn-dependent exopeptidases"/>
    <property type="match status" value="1"/>
</dbReference>
<keyword evidence="7" id="KW-1185">Reference proteome</keyword>
<dbReference type="EMBL" id="CAJZAG010000001">
    <property type="protein sequence ID" value="CAG9163747.1"/>
    <property type="molecule type" value="Genomic_DNA"/>
</dbReference>
<dbReference type="PANTHER" id="PTHR11705:SF119">
    <property type="entry name" value="OS02G0119300 PROTEIN"/>
    <property type="match status" value="1"/>
</dbReference>
<organism evidence="6 7">
    <name type="scientific">Cupriavidus pampae</name>
    <dbReference type="NCBI Taxonomy" id="659251"/>
    <lineage>
        <taxon>Bacteria</taxon>
        <taxon>Pseudomonadati</taxon>
        <taxon>Pseudomonadota</taxon>
        <taxon>Betaproteobacteria</taxon>
        <taxon>Burkholderiales</taxon>
        <taxon>Burkholderiaceae</taxon>
        <taxon>Cupriavidus</taxon>
    </lineage>
</organism>
<evidence type="ECO:0000256" key="4">
    <source>
        <dbReference type="SAM" id="MobiDB-lite"/>
    </source>
</evidence>
<evidence type="ECO:0000256" key="3">
    <source>
        <dbReference type="PROSITE-ProRule" id="PRU01379"/>
    </source>
</evidence>
<sequence>MGRSGMRSTLCGVAMAGLPTSMHEVPATWSARVVLNSAHDAAMLARVAGHYGLAAGSESGDRHEVAVVELGAHALTALRNAGVAVEVDEMETARIARFQAQQGPSHASPSTPSRSQRSAVPNAFHSVSACYRGVSRIQTDMEELERHYPQLARVTLVGQTWSQRQATTLRDLATRVLPARWAAALPDRFGRGRRYGIVALVLGNRMALRRRAMPRMVITAGLHARELASSEAAMRFAEWLVRGYGQDATATWLLDHNEFHFVVHANPDGRAMAEQGVLARGGGWRKNLNVVDGHCSTSPVDSGVDLNRNFVHGWGGNSPHASSNDPCDETYRGPAPLSEPESQALTQYIAGIRGDDGEYHGGVLRDLRAERNDGDGSNVMRADYPGPADYPGLYVDLHSFGGWILWPDGGGGVSALAQRMAWHTRYRATQRLHYPVEGESTAMFRAALGVPALVVELAKSFYEPCYEFQRTTLPPALDALRYAARTLRAPRMLARGPDVTSVRLSAARVRQGEVVTIAATLDGDRYRYDRGLRGQPAVPRNLPRRVLTAHASVRVMPDDASVRPIALRVIERRGAAAEVSGTLDTTHLPAGRHLVFVQGVGWGGVRGAPDAVFLDIAP</sequence>
<dbReference type="Pfam" id="PF00246">
    <property type="entry name" value="Peptidase_M14"/>
    <property type="match status" value="1"/>
</dbReference>
<comment type="similarity">
    <text evidence="2 3">Belongs to the peptidase M14 family.</text>
</comment>
<dbReference type="Proteomes" id="UP000706525">
    <property type="component" value="Unassembled WGS sequence"/>
</dbReference>
<dbReference type="PANTHER" id="PTHR11705">
    <property type="entry name" value="PROTEASE FAMILY M14 CARBOXYPEPTIDASE A,B"/>
    <property type="match status" value="1"/>
</dbReference>
<gene>
    <name evidence="6" type="ORF">LMG32289_00169</name>
</gene>
<feature type="domain" description="Peptidase M14" evidence="5">
    <location>
        <begin position="130"/>
        <end position="560"/>
    </location>
</feature>
<name>A0ABN7XVN2_9BURK</name>
<evidence type="ECO:0000259" key="5">
    <source>
        <dbReference type="PROSITE" id="PS52035"/>
    </source>
</evidence>
<comment type="caution">
    <text evidence="6">The sequence shown here is derived from an EMBL/GenBank/DDBJ whole genome shotgun (WGS) entry which is preliminary data.</text>
</comment>
<feature type="region of interest" description="Disordered" evidence="4">
    <location>
        <begin position="317"/>
        <end position="339"/>
    </location>
</feature>
<comment type="caution">
    <text evidence="3">Lacks conserved residue(s) required for the propagation of feature annotation.</text>
</comment>